<dbReference type="OrthoDB" id="4062651at2759"/>
<evidence type="ECO:0000313" key="5">
    <source>
        <dbReference type="EMBL" id="PKI39446.1"/>
    </source>
</evidence>
<reference evidence="4" key="2">
    <citation type="submission" date="2017-06" db="EMBL/GenBank/DDBJ databases">
        <title>The pomegranate genome and the genomics of punicalagin biosynthesis.</title>
        <authorList>
            <person name="Xu C."/>
        </authorList>
    </citation>
    <scope>NUCLEOTIDE SEQUENCE [LARGE SCALE GENOMIC DNA]</scope>
    <source>
        <tissue evidence="4">Fresh leaf</tissue>
    </source>
</reference>
<dbReference type="InterPro" id="IPR000719">
    <property type="entry name" value="Prot_kinase_dom"/>
</dbReference>
<keyword evidence="7" id="KW-1185">Reference proteome</keyword>
<evidence type="ECO:0000259" key="3">
    <source>
        <dbReference type="PROSITE" id="PS50011"/>
    </source>
</evidence>
<dbReference type="PANTHER" id="PTHR48008">
    <property type="entry name" value="LEUCINE-RICH REPEAT RECEPTOR-LIKE PROTEIN KINASE IMK3-RELATED"/>
    <property type="match status" value="1"/>
</dbReference>
<dbReference type="EMBL" id="MTKT01002440">
    <property type="protein sequence ID" value="OWM79433.1"/>
    <property type="molecule type" value="Genomic_DNA"/>
</dbReference>
<keyword evidence="2" id="KW-0812">Transmembrane</keyword>
<reference evidence="5 7" key="3">
    <citation type="submission" date="2017-11" db="EMBL/GenBank/DDBJ databases">
        <title>De-novo sequencing of pomegranate (Punica granatum L.) genome.</title>
        <authorList>
            <person name="Akparov Z."/>
            <person name="Amiraslanov A."/>
            <person name="Hajiyeva S."/>
            <person name="Abbasov M."/>
            <person name="Kaur K."/>
            <person name="Hamwieh A."/>
            <person name="Solovyev V."/>
            <person name="Salamov A."/>
            <person name="Braich B."/>
            <person name="Kosarev P."/>
            <person name="Mahmoud A."/>
            <person name="Hajiyev E."/>
            <person name="Babayeva S."/>
            <person name="Izzatullayeva V."/>
            <person name="Mammadov A."/>
            <person name="Mammadov A."/>
            <person name="Sharifova S."/>
            <person name="Ojaghi J."/>
            <person name="Eynullazada K."/>
            <person name="Bayramov B."/>
            <person name="Abdulazimova A."/>
            <person name="Shahmuradov I."/>
        </authorList>
    </citation>
    <scope>NUCLEOTIDE SEQUENCE [LARGE SCALE GENOMIC DNA]</scope>
    <source>
        <strain evidence="5">AG2017</strain>
        <strain evidence="7">cv. AG2017</strain>
        <tissue evidence="5">Leaf</tissue>
    </source>
</reference>
<evidence type="ECO:0000313" key="7">
    <source>
        <dbReference type="Proteomes" id="UP000233551"/>
    </source>
</evidence>
<dbReference type="GO" id="GO:0004672">
    <property type="term" value="F:protein kinase activity"/>
    <property type="evidence" value="ECO:0007669"/>
    <property type="project" value="InterPro"/>
</dbReference>
<dbReference type="SUPFAM" id="SSF56112">
    <property type="entry name" value="Protein kinase-like (PK-like)"/>
    <property type="match status" value="1"/>
</dbReference>
<dbReference type="Gene3D" id="3.30.200.20">
    <property type="entry name" value="Phosphorylase Kinase, domain 1"/>
    <property type="match status" value="1"/>
</dbReference>
<proteinExistence type="predicted"/>
<dbReference type="InterPro" id="IPR001245">
    <property type="entry name" value="Ser-Thr/Tyr_kinase_cat_dom"/>
</dbReference>
<feature type="compositionally biased region" description="Acidic residues" evidence="1">
    <location>
        <begin position="51"/>
        <end position="69"/>
    </location>
</feature>
<evidence type="ECO:0000313" key="6">
    <source>
        <dbReference type="Proteomes" id="UP000197138"/>
    </source>
</evidence>
<organism evidence="4 6">
    <name type="scientific">Punica granatum</name>
    <name type="common">Pomegranate</name>
    <dbReference type="NCBI Taxonomy" id="22663"/>
    <lineage>
        <taxon>Eukaryota</taxon>
        <taxon>Viridiplantae</taxon>
        <taxon>Streptophyta</taxon>
        <taxon>Embryophyta</taxon>
        <taxon>Tracheophyta</taxon>
        <taxon>Spermatophyta</taxon>
        <taxon>Magnoliopsida</taxon>
        <taxon>eudicotyledons</taxon>
        <taxon>Gunneridae</taxon>
        <taxon>Pentapetalae</taxon>
        <taxon>rosids</taxon>
        <taxon>malvids</taxon>
        <taxon>Myrtales</taxon>
        <taxon>Lythraceae</taxon>
        <taxon>Punica</taxon>
    </lineage>
</organism>
<dbReference type="GO" id="GO:0005524">
    <property type="term" value="F:ATP binding"/>
    <property type="evidence" value="ECO:0007669"/>
    <property type="project" value="InterPro"/>
</dbReference>
<evidence type="ECO:0000313" key="4">
    <source>
        <dbReference type="EMBL" id="OWM79433.1"/>
    </source>
</evidence>
<evidence type="ECO:0000256" key="2">
    <source>
        <dbReference type="SAM" id="Phobius"/>
    </source>
</evidence>
<dbReference type="Proteomes" id="UP000233551">
    <property type="component" value="Unassembled WGS sequence"/>
</dbReference>
<dbReference type="AlphaFoldDB" id="A0A218X3C7"/>
<reference evidence="6" key="1">
    <citation type="journal article" date="2017" name="Plant J.">
        <title>The pomegranate (Punica granatum L.) genome and the genomics of punicalagin biosynthesis.</title>
        <authorList>
            <person name="Qin G."/>
            <person name="Xu C."/>
            <person name="Ming R."/>
            <person name="Tang H."/>
            <person name="Guyot R."/>
            <person name="Kramer E.M."/>
            <person name="Hu Y."/>
            <person name="Yi X."/>
            <person name="Qi Y."/>
            <person name="Xu X."/>
            <person name="Gao Z."/>
            <person name="Pan H."/>
            <person name="Jian J."/>
            <person name="Tian Y."/>
            <person name="Yue Z."/>
            <person name="Xu Y."/>
        </authorList>
    </citation>
    <scope>NUCLEOTIDE SEQUENCE [LARGE SCALE GENOMIC DNA]</scope>
    <source>
        <strain evidence="6">cv. Dabenzi</strain>
    </source>
</reference>
<sequence>MRLALYLSVAAIAIIIIALTVVFFLLFRKRASTGASGRARDIENSKRNREEEDEEQEEEEEEEEEKELYEEDLITFQGGEGLTICDILEAPGEVIGKSKYGTLYRAELHRVGSVKLLRFLRPACAAPDDDLASAVDVLGRIRHSNLVPLLGFYAGPRGEKLLVHPFCGFGNLAEFIRDGDGEWLKWSIIYRISIGITKGLDHLHTGLAQVVVHGNLKSKNVFLDRNHRPYISDFGMHLLLNPDTGQQMLETLAAQGYKAPELIKARDATKESDIYSLGIIFLELLTGREPVNEKAAPDEEPYLPNYVREAVLQQSISDLYHPNLLSRRKRDRDGDDIDSFVVTEECILKFFQLAVACCSRSPSLRPDTRQVLRKLSEIVK</sequence>
<dbReference type="EMBL" id="PGOL01003810">
    <property type="protein sequence ID" value="PKI39446.1"/>
    <property type="molecule type" value="Genomic_DNA"/>
</dbReference>
<dbReference type="Proteomes" id="UP000197138">
    <property type="component" value="Unassembled WGS sequence"/>
</dbReference>
<dbReference type="PROSITE" id="PS50011">
    <property type="entry name" value="PROTEIN_KINASE_DOM"/>
    <property type="match status" value="1"/>
</dbReference>
<feature type="region of interest" description="Disordered" evidence="1">
    <location>
        <begin position="38"/>
        <end position="69"/>
    </location>
</feature>
<dbReference type="GeneID" id="116206179"/>
<dbReference type="STRING" id="22663.A0A218X3C7"/>
<keyword evidence="2" id="KW-0472">Membrane</keyword>
<accession>A0A218X3C7</accession>
<dbReference type="InterPro" id="IPR052451">
    <property type="entry name" value="Ser/Thr_kinase-like"/>
</dbReference>
<keyword evidence="2" id="KW-1133">Transmembrane helix</keyword>
<protein>
    <recommendedName>
        <fullName evidence="3">Protein kinase domain-containing protein</fullName>
    </recommendedName>
</protein>
<dbReference type="InterPro" id="IPR011009">
    <property type="entry name" value="Kinase-like_dom_sf"/>
</dbReference>
<name>A0A218X3C7_PUNGR</name>
<feature type="transmembrane region" description="Helical" evidence="2">
    <location>
        <begin position="6"/>
        <end position="27"/>
    </location>
</feature>
<gene>
    <name evidence="4" type="ORF">CDL15_Pgr022845</name>
    <name evidence="5" type="ORF">CRG98_040122</name>
</gene>
<evidence type="ECO:0000256" key="1">
    <source>
        <dbReference type="SAM" id="MobiDB-lite"/>
    </source>
</evidence>
<dbReference type="Pfam" id="PF07714">
    <property type="entry name" value="PK_Tyr_Ser-Thr"/>
    <property type="match status" value="1"/>
</dbReference>
<comment type="caution">
    <text evidence="4">The sequence shown here is derived from an EMBL/GenBank/DDBJ whole genome shotgun (WGS) entry which is preliminary data.</text>
</comment>
<feature type="domain" description="Protein kinase" evidence="3">
    <location>
        <begin position="89"/>
        <end position="379"/>
    </location>
</feature>
<dbReference type="PANTHER" id="PTHR48008:SF13">
    <property type="entry name" value="PROTEIN KINASE SUPERFAMILY PROTEIN"/>
    <property type="match status" value="1"/>
</dbReference>
<feature type="compositionally biased region" description="Basic and acidic residues" evidence="1">
    <location>
        <begin position="38"/>
        <end position="50"/>
    </location>
</feature>
<dbReference type="Gene3D" id="1.10.510.10">
    <property type="entry name" value="Transferase(Phosphotransferase) domain 1"/>
    <property type="match status" value="1"/>
</dbReference>